<organism evidence="3 4">
    <name type="scientific">Protofrankia coriariae</name>
    <dbReference type="NCBI Taxonomy" id="1562887"/>
    <lineage>
        <taxon>Bacteria</taxon>
        <taxon>Bacillati</taxon>
        <taxon>Actinomycetota</taxon>
        <taxon>Actinomycetes</taxon>
        <taxon>Frankiales</taxon>
        <taxon>Frankiaceae</taxon>
        <taxon>Protofrankia</taxon>
    </lineage>
</organism>
<feature type="region of interest" description="Disordered" evidence="1">
    <location>
        <begin position="353"/>
        <end position="377"/>
    </location>
</feature>
<proteinExistence type="predicted"/>
<evidence type="ECO:0000259" key="2">
    <source>
        <dbReference type="Pfam" id="PF00487"/>
    </source>
</evidence>
<comment type="caution">
    <text evidence="3">The sequence shown here is derived from an EMBL/GenBank/DDBJ whole genome shotgun (WGS) entry which is preliminary data.</text>
</comment>
<dbReference type="InterPro" id="IPR012171">
    <property type="entry name" value="Fatty_acid_desaturase"/>
</dbReference>
<dbReference type="PANTHER" id="PTHR19353">
    <property type="entry name" value="FATTY ACID DESATURASE 2"/>
    <property type="match status" value="1"/>
</dbReference>
<feature type="compositionally biased region" description="Basic and acidic residues" evidence="1">
    <location>
        <begin position="355"/>
        <end position="364"/>
    </location>
</feature>
<gene>
    <name evidence="3" type="ORF">FrCorBMG51_20355</name>
</gene>
<dbReference type="CDD" id="cd03506">
    <property type="entry name" value="Delta6-FADS-like"/>
    <property type="match status" value="1"/>
</dbReference>
<dbReference type="RefSeq" id="WP_047224631.1">
    <property type="nucleotide sequence ID" value="NZ_JWIO01000044.1"/>
</dbReference>
<dbReference type="EMBL" id="JWIO01000044">
    <property type="protein sequence ID" value="KLL10059.1"/>
    <property type="molecule type" value="Genomic_DNA"/>
</dbReference>
<evidence type="ECO:0000256" key="1">
    <source>
        <dbReference type="SAM" id="MobiDB-lite"/>
    </source>
</evidence>
<evidence type="ECO:0000313" key="3">
    <source>
        <dbReference type="EMBL" id="KLL10059.1"/>
    </source>
</evidence>
<name>A0ABR5F025_9ACTN</name>
<accession>A0ABR5F025</accession>
<dbReference type="InterPro" id="IPR005804">
    <property type="entry name" value="FA_desaturase_dom"/>
</dbReference>
<sequence length="377" mass="42377">MEGTTQLTAVDVEEFGRALDRLREEILAGLGEGDARYIRRVIAVQRSLEAGGRAVMFASLLPPAWLAGTAMLATAKILENMEIGHNVLHGQWDWMRDPEIHSTAWEWDSASPAEQWKHSHNYVHHTYTNVLGKDRDIGYSALRVHPEQPWHPVYLAQPLYNLMLAMVFEWGIAIYDSELERAWRGEKSWAETLAQLSTALRKGGRQVFKDYVAFPLLAGPAFLPVLFGNLTANTIRNVWAHMIIFCGHFPEGVEVFTEEQIEGETRGEWYLRQMLGSVNIEGSALFHVLSGNLSFQIEHHLFPDLPSNRYAQIAPEVRALCARFGLPYNTGPLLRQTSSVWKRILRLALPGPARRPVETDKNEEAGAVESRGASSAA</sequence>
<keyword evidence="4" id="KW-1185">Reference proteome</keyword>
<dbReference type="Proteomes" id="UP000035425">
    <property type="component" value="Unassembled WGS sequence"/>
</dbReference>
<feature type="domain" description="Fatty acid desaturase" evidence="2">
    <location>
        <begin position="64"/>
        <end position="330"/>
    </location>
</feature>
<evidence type="ECO:0000313" key="4">
    <source>
        <dbReference type="Proteomes" id="UP000035425"/>
    </source>
</evidence>
<dbReference type="Pfam" id="PF00487">
    <property type="entry name" value="FA_desaturase"/>
    <property type="match status" value="1"/>
</dbReference>
<reference evidence="3 4" key="1">
    <citation type="submission" date="2014-12" db="EMBL/GenBank/DDBJ databases">
        <title>Frankia sp. BMG5.1 draft genome.</title>
        <authorList>
            <person name="Gtari M."/>
            <person name="Ghodhbane-Gtari F."/>
            <person name="Nouioui I."/>
            <person name="Ktari A."/>
            <person name="Hezbri K."/>
            <person name="Mimouni W."/>
            <person name="Sbissi I."/>
            <person name="Ayari A."/>
            <person name="Yamanaka T."/>
            <person name="Normand P."/>
            <person name="Tisa L.S."/>
            <person name="Boudabous A."/>
        </authorList>
    </citation>
    <scope>NUCLEOTIDE SEQUENCE [LARGE SCALE GENOMIC DNA]</scope>
    <source>
        <strain evidence="3 4">BMG5.1</strain>
    </source>
</reference>
<protein>
    <submittedName>
        <fullName evidence="3">Fatty acid desaturase</fullName>
    </submittedName>
</protein>
<dbReference type="PANTHER" id="PTHR19353:SF84">
    <property type="entry name" value="ACYL-COA DELTA-9-DESATURASE, DESB"/>
    <property type="match status" value="1"/>
</dbReference>